<dbReference type="AlphaFoldDB" id="A0AAV4ND59"/>
<evidence type="ECO:0000313" key="2">
    <source>
        <dbReference type="Proteomes" id="UP001054945"/>
    </source>
</evidence>
<dbReference type="EMBL" id="BPLR01020711">
    <property type="protein sequence ID" value="GIX81755.1"/>
    <property type="molecule type" value="Genomic_DNA"/>
</dbReference>
<reference evidence="1 2" key="1">
    <citation type="submission" date="2021-06" db="EMBL/GenBank/DDBJ databases">
        <title>Caerostris extrusa draft genome.</title>
        <authorList>
            <person name="Kono N."/>
            <person name="Arakawa K."/>
        </authorList>
    </citation>
    <scope>NUCLEOTIDE SEQUENCE [LARGE SCALE GENOMIC DNA]</scope>
</reference>
<accession>A0AAV4ND59</accession>
<keyword evidence="2" id="KW-1185">Reference proteome</keyword>
<name>A0AAV4ND59_CAEEX</name>
<sequence>MYYMPLIRRCVMVSTTCTSTPTGGVGLGGGSPTHLIKRGPRVKSRIGCQTSPELMTDHFILLRIRRAADFLCTPSPPPHSTPRRDTGVNPICRSRVRITFL</sequence>
<proteinExistence type="predicted"/>
<dbReference type="Proteomes" id="UP001054945">
    <property type="component" value="Unassembled WGS sequence"/>
</dbReference>
<evidence type="ECO:0000313" key="1">
    <source>
        <dbReference type="EMBL" id="GIX81755.1"/>
    </source>
</evidence>
<comment type="caution">
    <text evidence="1">The sequence shown here is derived from an EMBL/GenBank/DDBJ whole genome shotgun (WGS) entry which is preliminary data.</text>
</comment>
<gene>
    <name evidence="1" type="ORF">CEXT_729581</name>
</gene>
<evidence type="ECO:0008006" key="3">
    <source>
        <dbReference type="Google" id="ProtNLM"/>
    </source>
</evidence>
<organism evidence="1 2">
    <name type="scientific">Caerostris extrusa</name>
    <name type="common">Bark spider</name>
    <name type="synonym">Caerostris bankana</name>
    <dbReference type="NCBI Taxonomy" id="172846"/>
    <lineage>
        <taxon>Eukaryota</taxon>
        <taxon>Metazoa</taxon>
        <taxon>Ecdysozoa</taxon>
        <taxon>Arthropoda</taxon>
        <taxon>Chelicerata</taxon>
        <taxon>Arachnida</taxon>
        <taxon>Araneae</taxon>
        <taxon>Araneomorphae</taxon>
        <taxon>Entelegynae</taxon>
        <taxon>Araneoidea</taxon>
        <taxon>Araneidae</taxon>
        <taxon>Caerostris</taxon>
    </lineage>
</organism>
<protein>
    <recommendedName>
        <fullName evidence="3">Secreted protein</fullName>
    </recommendedName>
</protein>